<organism evidence="2 3">
    <name type="scientific">Streptomyces alkaliterrae</name>
    <dbReference type="NCBI Taxonomy" id="2213162"/>
    <lineage>
        <taxon>Bacteria</taxon>
        <taxon>Bacillati</taxon>
        <taxon>Actinomycetota</taxon>
        <taxon>Actinomycetes</taxon>
        <taxon>Kitasatosporales</taxon>
        <taxon>Streptomycetaceae</taxon>
        <taxon>Streptomyces</taxon>
    </lineage>
</organism>
<dbReference type="Gene3D" id="2.130.10.10">
    <property type="entry name" value="YVTN repeat-like/Quinoprotein amine dehydrogenase"/>
    <property type="match status" value="2"/>
</dbReference>
<keyword evidence="3" id="KW-1185">Reference proteome</keyword>
<reference evidence="2 3" key="1">
    <citation type="submission" date="2019-10" db="EMBL/GenBank/DDBJ databases">
        <title>Streptomyces sp. nov., a novel actinobacterium isolated from alkaline environment.</title>
        <authorList>
            <person name="Golinska P."/>
        </authorList>
    </citation>
    <scope>NUCLEOTIDE SEQUENCE [LARGE SCALE GENOMIC DNA]</scope>
    <source>
        <strain evidence="2 3">OF1</strain>
    </source>
</reference>
<dbReference type="GO" id="GO:0010411">
    <property type="term" value="P:xyloglucan metabolic process"/>
    <property type="evidence" value="ECO:0007669"/>
    <property type="project" value="TreeGrafter"/>
</dbReference>
<evidence type="ECO:0000313" key="1">
    <source>
        <dbReference type="EMBL" id="MBB1261242.1"/>
    </source>
</evidence>
<dbReference type="Proteomes" id="UP000320857">
    <property type="component" value="Unassembled WGS sequence"/>
</dbReference>
<reference evidence="4" key="2">
    <citation type="submission" date="2020-05" db="EMBL/GenBank/DDBJ databases">
        <title>Classification of alakaliphilic streptomycetes isolated from an alkaline soil next to Lonar Crater, India and a proposal for the recognition of Streptomyces alkaliterrae sp. nov.</title>
        <authorList>
            <person name="Golinska P."/>
        </authorList>
    </citation>
    <scope>NUCLEOTIDE SEQUENCE [LARGE SCALE GENOMIC DNA]</scope>
    <source>
        <strain evidence="4">OF8</strain>
    </source>
</reference>
<dbReference type="CDD" id="cd15482">
    <property type="entry name" value="Sialidase_non-viral"/>
    <property type="match status" value="1"/>
</dbReference>
<protein>
    <submittedName>
        <fullName evidence="2">Exo-alpha-sialidase</fullName>
    </submittedName>
</protein>
<dbReference type="AlphaFoldDB" id="A0A5P0YUQ2"/>
<dbReference type="EMBL" id="VJYK02000231">
    <property type="protein sequence ID" value="MQS04028.1"/>
    <property type="molecule type" value="Genomic_DNA"/>
</dbReference>
<dbReference type="InterPro" id="IPR054817">
    <property type="entry name" value="Glycosyl_F510_1955-like"/>
</dbReference>
<dbReference type="SUPFAM" id="SSF110296">
    <property type="entry name" value="Oligoxyloglucan reducing end-specific cellobiohydrolase"/>
    <property type="match status" value="1"/>
</dbReference>
<dbReference type="PANTHER" id="PTHR43739">
    <property type="entry name" value="XYLOGLUCANASE (EUROFUNG)"/>
    <property type="match status" value="1"/>
</dbReference>
<dbReference type="InterPro" id="IPR052025">
    <property type="entry name" value="Xyloglucanase_GH74"/>
</dbReference>
<name>A0A5P0YUQ2_9ACTN</name>
<comment type="caution">
    <text evidence="2">The sequence shown here is derived from an EMBL/GenBank/DDBJ whole genome shotgun (WGS) entry which is preliminary data.</text>
</comment>
<sequence length="284" mass="29306">MASTLALTFAPALTACGTDAADGGAAPESAALGHVHGLALDAADERLYVATHHGLFTTGESGDPVRVGDRADDFMGFTVVGPKRFLASGHPAPGSGEPAHHGLIESTDAGKSWKTLSLGGEADFHALEHVHNTTYGYDSTKGMLRVSKDGKSWDDRARLQALDIAVSPNDPDTVLATTPDGIARSTDGGRTFRPGRKPAMAFLSWPAPDVLYGLDSRGGVHRSTDGGATWDKAGELPGAGSGVQALTAVDKRRVLAATADGVYESTDGAKSFAKLFDVDTGAGH</sequence>
<dbReference type="PANTHER" id="PTHR43739:SF5">
    <property type="entry name" value="EXO-ALPHA-SIALIDASE"/>
    <property type="match status" value="1"/>
</dbReference>
<evidence type="ECO:0000313" key="4">
    <source>
        <dbReference type="Proteomes" id="UP000517765"/>
    </source>
</evidence>
<accession>A0A5P0YUQ2</accession>
<gene>
    <name evidence="2" type="ORF">FNX44_019545</name>
    <name evidence="1" type="ORF">H3147_20815</name>
</gene>
<evidence type="ECO:0000313" key="2">
    <source>
        <dbReference type="EMBL" id="MQS04028.1"/>
    </source>
</evidence>
<proteinExistence type="predicted"/>
<reference evidence="1" key="3">
    <citation type="journal article" name="Syst. Appl. Microbiol.">
        <title>Streptomyces alkaliterrae sp. nov., isolated from an alkaline soil, and emended descriptions of Streptomyces alkaliphilus, Streptomyces calidiresistens and Streptomyces durbertensis.</title>
        <authorList>
            <person name="Swiecimska M."/>
            <person name="Golinska P."/>
            <person name="Nouioui I."/>
            <person name="Wypij M."/>
            <person name="Rai M."/>
            <person name="Sangal V."/>
            <person name="Goodfellow M."/>
        </authorList>
    </citation>
    <scope>NUCLEOTIDE SEQUENCE</scope>
    <source>
        <strain evidence="1">OF8</strain>
    </source>
</reference>
<dbReference type="Proteomes" id="UP000517765">
    <property type="component" value="Unassembled WGS sequence"/>
</dbReference>
<evidence type="ECO:0000313" key="3">
    <source>
        <dbReference type="Proteomes" id="UP000320857"/>
    </source>
</evidence>
<dbReference type="EMBL" id="JABJXA010000155">
    <property type="protein sequence ID" value="MBB1261242.1"/>
    <property type="molecule type" value="Genomic_DNA"/>
</dbReference>
<dbReference type="InterPro" id="IPR015943">
    <property type="entry name" value="WD40/YVTN_repeat-like_dom_sf"/>
</dbReference>
<dbReference type="NCBIfam" id="NF045728">
    <property type="entry name" value="glycosyl_F510_1955"/>
    <property type="match status" value="1"/>
</dbReference>